<comment type="caution">
    <text evidence="1">The sequence shown here is derived from an EMBL/GenBank/DDBJ whole genome shotgun (WGS) entry which is preliminary data.</text>
</comment>
<name>A0ACC1NN52_9HYPO</name>
<accession>A0ACC1NN52</accession>
<evidence type="ECO:0000313" key="1">
    <source>
        <dbReference type="EMBL" id="KAJ2979788.1"/>
    </source>
</evidence>
<reference evidence="1" key="1">
    <citation type="submission" date="2022-08" db="EMBL/GenBank/DDBJ databases">
        <title>Genome Sequence of Lecanicillium fungicola.</title>
        <authorList>
            <person name="Buettner E."/>
        </authorList>
    </citation>
    <scope>NUCLEOTIDE SEQUENCE</scope>
    <source>
        <strain evidence="1">Babe33</strain>
    </source>
</reference>
<sequence>MDNAVEKKDLEELSSLGHFLKGSSATLGLVRVRDGCEKIQRFGKLENEDGSPEPNAELCLNRIKEALSTVKTDYADVEKRLREFFKAEGGQDA</sequence>
<proteinExistence type="predicted"/>
<gene>
    <name evidence="1" type="ORF">NQ176_g3039</name>
</gene>
<dbReference type="EMBL" id="JANJQO010000252">
    <property type="protein sequence ID" value="KAJ2979788.1"/>
    <property type="molecule type" value="Genomic_DNA"/>
</dbReference>
<evidence type="ECO:0000313" key="2">
    <source>
        <dbReference type="Proteomes" id="UP001143910"/>
    </source>
</evidence>
<organism evidence="1 2">
    <name type="scientific">Zarea fungicola</name>
    <dbReference type="NCBI Taxonomy" id="93591"/>
    <lineage>
        <taxon>Eukaryota</taxon>
        <taxon>Fungi</taxon>
        <taxon>Dikarya</taxon>
        <taxon>Ascomycota</taxon>
        <taxon>Pezizomycotina</taxon>
        <taxon>Sordariomycetes</taxon>
        <taxon>Hypocreomycetidae</taxon>
        <taxon>Hypocreales</taxon>
        <taxon>Cordycipitaceae</taxon>
        <taxon>Zarea</taxon>
    </lineage>
</organism>
<protein>
    <submittedName>
        <fullName evidence="1">Uncharacterized protein</fullName>
    </submittedName>
</protein>
<keyword evidence="2" id="KW-1185">Reference proteome</keyword>
<dbReference type="Proteomes" id="UP001143910">
    <property type="component" value="Unassembled WGS sequence"/>
</dbReference>